<proteinExistence type="predicted"/>
<comment type="caution">
    <text evidence="2">The sequence shown here is derived from an EMBL/GenBank/DDBJ whole genome shotgun (WGS) entry which is preliminary data.</text>
</comment>
<dbReference type="RefSeq" id="WP_222225910.1">
    <property type="nucleotide sequence ID" value="NZ_CP081846.1"/>
</dbReference>
<feature type="coiled-coil region" evidence="1">
    <location>
        <begin position="69"/>
        <end position="124"/>
    </location>
</feature>
<reference evidence="2" key="1">
    <citation type="submission" date="2023-03" db="EMBL/GenBank/DDBJ databases">
        <authorList>
            <person name="Shen W."/>
            <person name="Cai J."/>
        </authorList>
    </citation>
    <scope>NUCLEOTIDE SEQUENCE</scope>
    <source>
        <strain evidence="2">Y15</strain>
    </source>
</reference>
<accession>A0AAW8T9Z7</accession>
<evidence type="ECO:0000256" key="1">
    <source>
        <dbReference type="SAM" id="Coils"/>
    </source>
</evidence>
<keyword evidence="1" id="KW-0175">Coiled coil</keyword>
<sequence length="214" mass="26124">MDNLKKWITQKDYVDIHKTNEKLRAELEENEKIINELKISEMFYREKVYDWEDTYVDLQKRTDQFRSDNKKQREKIEKLESYLKDLLKSKTSLEEEVHHWQQTYKELQKNYEDLKLKKKYFEKQQLKLYKKNDNRKRGGCKLTDNTIVRLLKIYAKQGKYAHLNLTQAIKEVSQTHQTYYRVVKRGYSSETTNLRIERLALEHNISLPERGKLR</sequence>
<organism evidence="2 3">
    <name type="scientific">Enterococcus raffinosus</name>
    <dbReference type="NCBI Taxonomy" id="71452"/>
    <lineage>
        <taxon>Bacteria</taxon>
        <taxon>Bacillati</taxon>
        <taxon>Bacillota</taxon>
        <taxon>Bacilli</taxon>
        <taxon>Lactobacillales</taxon>
        <taxon>Enterococcaceae</taxon>
        <taxon>Enterococcus</taxon>
    </lineage>
</organism>
<evidence type="ECO:0000313" key="2">
    <source>
        <dbReference type="EMBL" id="MDT2543617.1"/>
    </source>
</evidence>
<evidence type="ECO:0000313" key="3">
    <source>
        <dbReference type="Proteomes" id="UP001254770"/>
    </source>
</evidence>
<protein>
    <submittedName>
        <fullName evidence="2">Uncharacterized protein</fullName>
    </submittedName>
</protein>
<name>A0AAW8T9Z7_9ENTE</name>
<gene>
    <name evidence="2" type="ORF">P7D69_04535</name>
</gene>
<dbReference type="AlphaFoldDB" id="A0AAW8T9Z7"/>
<dbReference type="EMBL" id="JARPXL010000003">
    <property type="protein sequence ID" value="MDT2543617.1"/>
    <property type="molecule type" value="Genomic_DNA"/>
</dbReference>
<dbReference type="Proteomes" id="UP001254770">
    <property type="component" value="Unassembled WGS sequence"/>
</dbReference>